<gene>
    <name evidence="2" type="ORF">KDI_53670</name>
</gene>
<dbReference type="RefSeq" id="WP_149404601.1">
    <property type="nucleotide sequence ID" value="NZ_BIXY01000148.1"/>
</dbReference>
<dbReference type="SUPFAM" id="SSF55729">
    <property type="entry name" value="Acyl-CoA N-acyltransferases (Nat)"/>
    <property type="match status" value="1"/>
</dbReference>
<dbReference type="InterPro" id="IPR000182">
    <property type="entry name" value="GNAT_dom"/>
</dbReference>
<keyword evidence="3" id="KW-1185">Reference proteome</keyword>
<dbReference type="OrthoDB" id="9807582at2"/>
<dbReference type="AlphaFoldDB" id="A0A5A5TL62"/>
<name>A0A5A5TL62_9CHLR</name>
<dbReference type="Gene3D" id="3.40.630.30">
    <property type="match status" value="1"/>
</dbReference>
<accession>A0A5A5TL62</accession>
<protein>
    <recommendedName>
        <fullName evidence="1">N-acetyltransferase domain-containing protein</fullName>
    </recommendedName>
</protein>
<dbReference type="GO" id="GO:0016747">
    <property type="term" value="F:acyltransferase activity, transferring groups other than amino-acyl groups"/>
    <property type="evidence" value="ECO:0007669"/>
    <property type="project" value="InterPro"/>
</dbReference>
<reference evidence="2 3" key="1">
    <citation type="submission" date="2019-01" db="EMBL/GenBank/DDBJ databases">
        <title>Draft genome sequence of Dictyobacter sp. Uno17.</title>
        <authorList>
            <person name="Wang C.M."/>
            <person name="Zheng Y."/>
            <person name="Sakai Y."/>
            <person name="Abe K."/>
            <person name="Yokota A."/>
            <person name="Yabe S."/>
        </authorList>
    </citation>
    <scope>NUCLEOTIDE SEQUENCE [LARGE SCALE GENOMIC DNA]</scope>
    <source>
        <strain evidence="2 3">Uno17</strain>
    </source>
</reference>
<dbReference type="CDD" id="cd04301">
    <property type="entry name" value="NAT_SF"/>
    <property type="match status" value="1"/>
</dbReference>
<proteinExistence type="predicted"/>
<dbReference type="EMBL" id="BIXY01000148">
    <property type="protein sequence ID" value="GCF11803.1"/>
    <property type="molecule type" value="Genomic_DNA"/>
</dbReference>
<dbReference type="PROSITE" id="PS51186">
    <property type="entry name" value="GNAT"/>
    <property type="match status" value="1"/>
</dbReference>
<evidence type="ECO:0000313" key="2">
    <source>
        <dbReference type="EMBL" id="GCF11803.1"/>
    </source>
</evidence>
<evidence type="ECO:0000313" key="3">
    <source>
        <dbReference type="Proteomes" id="UP000322530"/>
    </source>
</evidence>
<dbReference type="Proteomes" id="UP000322530">
    <property type="component" value="Unassembled WGS sequence"/>
</dbReference>
<feature type="domain" description="N-acetyltransferase" evidence="1">
    <location>
        <begin position="139"/>
        <end position="278"/>
    </location>
</feature>
<organism evidence="2 3">
    <name type="scientific">Dictyobacter arantiisoli</name>
    <dbReference type="NCBI Taxonomy" id="2014874"/>
    <lineage>
        <taxon>Bacteria</taxon>
        <taxon>Bacillati</taxon>
        <taxon>Chloroflexota</taxon>
        <taxon>Ktedonobacteria</taxon>
        <taxon>Ktedonobacterales</taxon>
        <taxon>Dictyobacteraceae</taxon>
        <taxon>Dictyobacter</taxon>
    </lineage>
</organism>
<dbReference type="Pfam" id="PF00583">
    <property type="entry name" value="Acetyltransf_1"/>
    <property type="match status" value="1"/>
</dbReference>
<evidence type="ECO:0000259" key="1">
    <source>
        <dbReference type="PROSITE" id="PS51186"/>
    </source>
</evidence>
<sequence>MGICSDILQQVTYPGVVKAMEENLIEFILFCSCIPGAEAYKNVDHIAAITGILQPSLNVVMSAHIDEQQIKTRIHEIMQPFKERAIPMLWYLFPDARPTSLPMYLDQHGLINNGAEPGMALDLSLLPSTLTDIPVPEHFNIEEVASSNALQEWIHVSSIAFGGEPVAFDSEYGRFEQCLGWGQDRPYRRFLGRLNGKAIATSSLFLGAGVAGLFSVGTLPEAQRQGIGTAISIAPLLLAREAGYNIGVLQASEAGYKVYTKIGFRECCRIQTYLWAPA</sequence>
<dbReference type="InterPro" id="IPR016181">
    <property type="entry name" value="Acyl_CoA_acyltransferase"/>
</dbReference>
<comment type="caution">
    <text evidence="2">The sequence shown here is derived from an EMBL/GenBank/DDBJ whole genome shotgun (WGS) entry which is preliminary data.</text>
</comment>